<evidence type="ECO:0000313" key="2">
    <source>
        <dbReference type="EMBL" id="MCQ9209710.1"/>
    </source>
</evidence>
<dbReference type="Gene3D" id="1.10.1760.20">
    <property type="match status" value="1"/>
</dbReference>
<gene>
    <name evidence="2" type="ORF">NPA36_04020</name>
</gene>
<feature type="transmembrane region" description="Helical" evidence="1">
    <location>
        <begin position="12"/>
        <end position="38"/>
    </location>
</feature>
<evidence type="ECO:0000256" key="1">
    <source>
        <dbReference type="SAM" id="Phobius"/>
    </source>
</evidence>
<evidence type="ECO:0000313" key="3">
    <source>
        <dbReference type="Proteomes" id="UP001059480"/>
    </source>
</evidence>
<feature type="transmembrane region" description="Helical" evidence="1">
    <location>
        <begin position="157"/>
        <end position="183"/>
    </location>
</feature>
<dbReference type="Pfam" id="PF09515">
    <property type="entry name" value="Thia_YuaJ"/>
    <property type="match status" value="1"/>
</dbReference>
<reference evidence="2" key="3">
    <citation type="journal article" date="2023" name="Microbiol. Resour. Announc.">
        <title>Draft Genome Sequence of Granulicatella sp. Strain S8, Isolated from a Marine Fish, Seriola quinqueradiata.</title>
        <authorList>
            <person name="Lee M."/>
            <person name="Farooq A."/>
            <person name="Jeong J.B."/>
            <person name="Jung M.Y."/>
        </authorList>
    </citation>
    <scope>NUCLEOTIDE SEQUENCE</scope>
    <source>
        <strain evidence="2">S8</strain>
    </source>
</reference>
<proteinExistence type="predicted"/>
<sequence>MNSKLIRITGEAAIAIIVSVALSFVPLQIMGHAIDLAILPLLFLAFRQGLLPGLLSGLIFGLVNGLIVGAGNLDWLRLGLDSILAYTLIGVAGIFARNTVRTAFNRRKSSTVLNVTTGTLLASLLSWVTHVLASSLTANTFLSQQQADIMSTLSNTWLTWCLTAGLAILIFVLLAYLLPTALIPKQTRFLTRREQSHLLND</sequence>
<keyword evidence="3" id="KW-1185">Reference proteome</keyword>
<feature type="transmembrane region" description="Helical" evidence="1">
    <location>
        <begin position="50"/>
        <end position="71"/>
    </location>
</feature>
<feature type="transmembrane region" description="Helical" evidence="1">
    <location>
        <begin position="112"/>
        <end position="137"/>
    </location>
</feature>
<reference evidence="2" key="1">
    <citation type="submission" date="2022-07" db="EMBL/GenBank/DDBJ databases">
        <authorList>
            <person name="Jung M.-Y."/>
            <person name="Lee M."/>
        </authorList>
    </citation>
    <scope>NUCLEOTIDE SEQUENCE</scope>
    <source>
        <strain evidence="2">S8</strain>
    </source>
</reference>
<protein>
    <submittedName>
        <fullName evidence="2">Energy-coupled thiamine transporter ThiT</fullName>
    </submittedName>
</protein>
<dbReference type="EMBL" id="JANHNZ010000003">
    <property type="protein sequence ID" value="MCQ9209710.1"/>
    <property type="molecule type" value="Genomic_DNA"/>
</dbReference>
<accession>A0ABT1WML1</accession>
<keyword evidence="1" id="KW-1133">Transmembrane helix</keyword>
<dbReference type="RefSeq" id="WP_256944826.1">
    <property type="nucleotide sequence ID" value="NZ_JANHNZ010000003.1"/>
</dbReference>
<reference evidence="2" key="2">
    <citation type="journal article" date="2023" name="Curr. Microbiol.">
        <title>Granulicatella seriolae sp. nov., a Novel Facultative Anaerobe Isolated from Yellowtail Marine Fish.</title>
        <authorList>
            <person name="Lee M."/>
            <person name="Choi Y.J."/>
            <person name="Farooq A."/>
            <person name="Jeong J.B."/>
            <person name="Jung M.Y."/>
        </authorList>
    </citation>
    <scope>NUCLEOTIDE SEQUENCE</scope>
    <source>
        <strain evidence="2">S8</strain>
    </source>
</reference>
<organism evidence="2 3">
    <name type="scientific">Granulicatella seriolae</name>
    <dbReference type="NCBI Taxonomy" id="2967226"/>
    <lineage>
        <taxon>Bacteria</taxon>
        <taxon>Bacillati</taxon>
        <taxon>Bacillota</taxon>
        <taxon>Bacilli</taxon>
        <taxon>Lactobacillales</taxon>
        <taxon>Carnobacteriaceae</taxon>
        <taxon>Granulicatella</taxon>
    </lineage>
</organism>
<dbReference type="Proteomes" id="UP001059480">
    <property type="component" value="Unassembled WGS sequence"/>
</dbReference>
<keyword evidence="1" id="KW-0812">Transmembrane</keyword>
<comment type="caution">
    <text evidence="2">The sequence shown here is derived from an EMBL/GenBank/DDBJ whole genome shotgun (WGS) entry which is preliminary data.</text>
</comment>
<name>A0ABT1WML1_9LACT</name>
<dbReference type="InterPro" id="IPR012651">
    <property type="entry name" value="Thia_Transptr_ThiT"/>
</dbReference>
<keyword evidence="1" id="KW-0472">Membrane</keyword>